<dbReference type="Proteomes" id="UP000087171">
    <property type="component" value="Chromosome Ca4"/>
</dbReference>
<feature type="region of interest" description="Disordered" evidence="10">
    <location>
        <begin position="342"/>
        <end position="402"/>
    </location>
</feature>
<dbReference type="InterPro" id="IPR028925">
    <property type="entry name" value="RRM_DME"/>
</dbReference>
<dbReference type="InterPro" id="IPR003651">
    <property type="entry name" value="Endonuclease3_FeS-loop_motif"/>
</dbReference>
<keyword evidence="9" id="KW-0539">Nucleus</keyword>
<feature type="region of interest" description="Disordered" evidence="10">
    <location>
        <begin position="1175"/>
        <end position="1197"/>
    </location>
</feature>
<evidence type="ECO:0000313" key="12">
    <source>
        <dbReference type="Proteomes" id="UP000087171"/>
    </source>
</evidence>
<dbReference type="InterPro" id="IPR028924">
    <property type="entry name" value="Perm-CXXC"/>
</dbReference>
<dbReference type="Pfam" id="PF15628">
    <property type="entry name" value="RRM_DME"/>
    <property type="match status" value="1"/>
</dbReference>
<dbReference type="Gene3D" id="1.10.1670.10">
    <property type="entry name" value="Helix-hairpin-Helix base-excision DNA repair enzymes (C-terminal)"/>
    <property type="match status" value="1"/>
</dbReference>
<feature type="compositionally biased region" description="Polar residues" evidence="10">
    <location>
        <begin position="971"/>
        <end position="984"/>
    </location>
</feature>
<dbReference type="PANTHER" id="PTHR46213">
    <property type="entry name" value="TRANSCRIPTIONAL ACTIVATOR DEMETER"/>
    <property type="match status" value="1"/>
</dbReference>
<protein>
    <submittedName>
        <fullName evidence="13">Transcriptional activator DEMETER-like</fullName>
    </submittedName>
</protein>
<name>A0A1S2XXS4_CICAR</name>
<evidence type="ECO:0000256" key="8">
    <source>
        <dbReference type="ARBA" id="ARBA00023125"/>
    </source>
</evidence>
<dbReference type="eggNOG" id="ENOG502QQKH">
    <property type="taxonomic scope" value="Eukaryota"/>
</dbReference>
<comment type="subcellular location">
    <subcellularLocation>
        <location evidence="2">Nucleus</location>
    </subcellularLocation>
</comment>
<accession>A0A1S2XXS4</accession>
<keyword evidence="7" id="KW-0411">Iron-sulfur</keyword>
<comment type="similarity">
    <text evidence="3">Belongs to the DNA glycosylase family. DEMETER subfamily.</text>
</comment>
<dbReference type="GO" id="GO:0003906">
    <property type="term" value="F:DNA-(apurinic or apyrimidinic site) endonuclease activity"/>
    <property type="evidence" value="ECO:0007669"/>
    <property type="project" value="UniProtKB-ARBA"/>
</dbReference>
<dbReference type="GeneID" id="101512940"/>
<reference evidence="12" key="1">
    <citation type="journal article" date="2013" name="Nat. Biotechnol.">
        <title>Draft genome sequence of chickpea (Cicer arietinum) provides a resource for trait improvement.</title>
        <authorList>
            <person name="Varshney R.K."/>
            <person name="Song C."/>
            <person name="Saxena R.K."/>
            <person name="Azam S."/>
            <person name="Yu S."/>
            <person name="Sharpe A.G."/>
            <person name="Cannon S."/>
            <person name="Baek J."/>
            <person name="Rosen B.D."/>
            <person name="Tar'an B."/>
            <person name="Millan T."/>
            <person name="Zhang X."/>
            <person name="Ramsay L.D."/>
            <person name="Iwata A."/>
            <person name="Wang Y."/>
            <person name="Nelson W."/>
            <person name="Farmer A.D."/>
            <person name="Gaur P.M."/>
            <person name="Soderlund C."/>
            <person name="Penmetsa R.V."/>
            <person name="Xu C."/>
            <person name="Bharti A.K."/>
            <person name="He W."/>
            <person name="Winter P."/>
            <person name="Zhao S."/>
            <person name="Hane J.K."/>
            <person name="Carrasquilla-Garcia N."/>
            <person name="Condie J.A."/>
            <person name="Upadhyaya H.D."/>
            <person name="Luo M.C."/>
            <person name="Thudi M."/>
            <person name="Gowda C.L."/>
            <person name="Singh N.P."/>
            <person name="Lichtenzveig J."/>
            <person name="Gali K.K."/>
            <person name="Rubio J."/>
            <person name="Nadarajan N."/>
            <person name="Dolezel J."/>
            <person name="Bansal K.C."/>
            <person name="Xu X."/>
            <person name="Edwards D."/>
            <person name="Zhang G."/>
            <person name="Kahl G."/>
            <person name="Gil J."/>
            <person name="Singh K.B."/>
            <person name="Datta S.K."/>
            <person name="Jackson S.A."/>
            <person name="Wang J."/>
            <person name="Cook D.R."/>
        </authorList>
    </citation>
    <scope>NUCLEOTIDE SEQUENCE [LARGE SCALE GENOMIC DNA]</scope>
    <source>
        <strain evidence="12">cv. CDC Frontier</strain>
    </source>
</reference>
<organism evidence="12 13">
    <name type="scientific">Cicer arietinum</name>
    <name type="common">Chickpea</name>
    <name type="synonym">Garbanzo</name>
    <dbReference type="NCBI Taxonomy" id="3827"/>
    <lineage>
        <taxon>Eukaryota</taxon>
        <taxon>Viridiplantae</taxon>
        <taxon>Streptophyta</taxon>
        <taxon>Embryophyta</taxon>
        <taxon>Tracheophyta</taxon>
        <taxon>Spermatophyta</taxon>
        <taxon>Magnoliopsida</taxon>
        <taxon>eudicotyledons</taxon>
        <taxon>Gunneridae</taxon>
        <taxon>Pentapetalae</taxon>
        <taxon>rosids</taxon>
        <taxon>fabids</taxon>
        <taxon>Fabales</taxon>
        <taxon>Fabaceae</taxon>
        <taxon>Papilionoideae</taxon>
        <taxon>50 kb inversion clade</taxon>
        <taxon>NPAAA clade</taxon>
        <taxon>Hologalegina</taxon>
        <taxon>IRL clade</taxon>
        <taxon>Cicereae</taxon>
        <taxon>Cicer</taxon>
    </lineage>
</organism>
<dbReference type="PANTHER" id="PTHR46213:SF24">
    <property type="entry name" value="HHH-GPD DOMAIN-CONTAINING PROTEIN"/>
    <property type="match status" value="1"/>
</dbReference>
<dbReference type="FunFam" id="1.10.1670.10:FF:000004">
    <property type="entry name" value="DNA glycosylase/AP lyase ROS1"/>
    <property type="match status" value="1"/>
</dbReference>
<comment type="cofactor">
    <cofactor evidence="1">
        <name>[4Fe-4S] cluster</name>
        <dbReference type="ChEBI" id="CHEBI:49883"/>
    </cofactor>
</comment>
<reference evidence="13" key="2">
    <citation type="submission" date="2025-08" db="UniProtKB">
        <authorList>
            <consortium name="RefSeq"/>
        </authorList>
    </citation>
    <scope>IDENTIFICATION</scope>
    <source>
        <tissue evidence="13">Etiolated seedlings</tissue>
    </source>
</reference>
<dbReference type="GO" id="GO:0141166">
    <property type="term" value="P:chromosomal 5-methylcytosine DNA demethylation pathway"/>
    <property type="evidence" value="ECO:0007669"/>
    <property type="project" value="InterPro"/>
</dbReference>
<dbReference type="CDD" id="cd00056">
    <property type="entry name" value="ENDO3c"/>
    <property type="match status" value="1"/>
</dbReference>
<dbReference type="InterPro" id="IPR003265">
    <property type="entry name" value="HhH-GPD_domain"/>
</dbReference>
<dbReference type="GO" id="GO:0005634">
    <property type="term" value="C:nucleus"/>
    <property type="evidence" value="ECO:0007669"/>
    <property type="project" value="UniProtKB-SubCell"/>
</dbReference>
<dbReference type="GO" id="GO:0003677">
    <property type="term" value="F:DNA binding"/>
    <property type="evidence" value="ECO:0007669"/>
    <property type="project" value="UniProtKB-KW"/>
</dbReference>
<dbReference type="InterPro" id="IPR023170">
    <property type="entry name" value="HhH_base_excis_C"/>
</dbReference>
<dbReference type="RefSeq" id="XP_004496178.2">
    <property type="nucleotide sequence ID" value="XM_004496121.3"/>
</dbReference>
<proteinExistence type="inferred from homology"/>
<evidence type="ECO:0000259" key="11">
    <source>
        <dbReference type="SMART" id="SM00478"/>
    </source>
</evidence>
<keyword evidence="5" id="KW-0479">Metal-binding</keyword>
<dbReference type="Pfam" id="PF15629">
    <property type="entry name" value="Perm-CXXC"/>
    <property type="match status" value="1"/>
</dbReference>
<feature type="region of interest" description="Disordered" evidence="10">
    <location>
        <begin position="1255"/>
        <end position="1300"/>
    </location>
</feature>
<dbReference type="GO" id="GO:0019104">
    <property type="term" value="F:DNA N-glycosylase activity"/>
    <property type="evidence" value="ECO:0007669"/>
    <property type="project" value="InterPro"/>
</dbReference>
<evidence type="ECO:0000256" key="1">
    <source>
        <dbReference type="ARBA" id="ARBA00001966"/>
    </source>
</evidence>
<dbReference type="STRING" id="3827.A0A1S2XXS4"/>
<feature type="compositionally biased region" description="Basic and acidic residues" evidence="10">
    <location>
        <begin position="1273"/>
        <end position="1300"/>
    </location>
</feature>
<dbReference type="SMART" id="SM00525">
    <property type="entry name" value="FES"/>
    <property type="match status" value="1"/>
</dbReference>
<evidence type="ECO:0000256" key="2">
    <source>
        <dbReference type="ARBA" id="ARBA00004123"/>
    </source>
</evidence>
<dbReference type="GO" id="GO:0046872">
    <property type="term" value="F:metal ion binding"/>
    <property type="evidence" value="ECO:0007669"/>
    <property type="project" value="UniProtKB-KW"/>
</dbReference>
<dbReference type="SMART" id="SM00478">
    <property type="entry name" value="ENDO3c"/>
    <property type="match status" value="1"/>
</dbReference>
<feature type="domain" description="HhH-GPD" evidence="11">
    <location>
        <begin position="1312"/>
        <end position="1477"/>
    </location>
</feature>
<evidence type="ECO:0000256" key="3">
    <source>
        <dbReference type="ARBA" id="ARBA00005646"/>
    </source>
</evidence>
<keyword evidence="12" id="KW-1185">Reference proteome</keyword>
<keyword evidence="6" id="KW-0408">Iron</keyword>
<dbReference type="RefSeq" id="XP_073224164.1">
    <property type="nucleotide sequence ID" value="XM_073368063.1"/>
</dbReference>
<feature type="compositionally biased region" description="Basic residues" evidence="10">
    <location>
        <begin position="654"/>
        <end position="672"/>
    </location>
</feature>
<feature type="compositionally biased region" description="Basic and acidic residues" evidence="10">
    <location>
        <begin position="528"/>
        <end position="539"/>
    </location>
</feature>
<dbReference type="GO" id="GO:0006284">
    <property type="term" value="P:base-excision repair"/>
    <property type="evidence" value="ECO:0007669"/>
    <property type="project" value="InterPro"/>
</dbReference>
<feature type="compositionally biased region" description="Polar residues" evidence="10">
    <location>
        <begin position="1176"/>
        <end position="1191"/>
    </location>
</feature>
<dbReference type="PaxDb" id="3827-XP_004496178.1"/>
<dbReference type="SUPFAM" id="SSF48150">
    <property type="entry name" value="DNA-glycosylase"/>
    <property type="match status" value="1"/>
</dbReference>
<dbReference type="OrthoDB" id="5607at2759"/>
<feature type="region of interest" description="Disordered" evidence="10">
    <location>
        <begin position="516"/>
        <end position="548"/>
    </location>
</feature>
<dbReference type="KEGG" id="cam:101512940"/>
<sequence>MSEQQNSRISIMNFGEQLLGQNGKQFQMNNTWVPITPEKLVQIRSNTVPDWTANEMRRANYQEFPVPGCDYTNEMRLHYNGPYQNLHLLRQTGQSGENNNFGGNSVHRSSVIDHIAGSYARTQHYESNGLNSNTLELLLKKNATNIATANRNLDTSINVAARNPLLPRFYPQASSDMSYSYAASDMVYKEANRLLIPNRNSEFSGSNTDNLLNNDIHCSVSNQLKDIFSGVYYGDSHPEHYLNYVPIGEADATTSFTNSLQSIPKTTDQLKFLENQICPMPDYTIAESTSHEKDIVSCTENEIQEYCDGLLQQIVDSSSAIVSPTHGDQKGSVSNISDRASDEIFDLNKTPEQKVPRRRKHRPKVIAVAKPKRNTNPASQENQVKENPRRKRKNVPKTAATPKADVVKEMCDSTAATTKSCRKALNFDLENSRYESQSSMVFQQEIYHINENAFNTTAEYKVKEMHSGANIKYDTNSALTINQQDELAVENQRPRNTDDITHLLKGKVTNTFLSERESTITLSDTTEEEQREKFQDSEKGPAQGNSSLWQERNSGCMLQYINANEIGNTLFQSEICFENSQETGELICKNTFQSPSILSNSIEAKGSKRKYSNSAENQHYSSRNPLGTSLCQEILQVDGNFKDADLSKGLLEKNKRKRTQNKIPAKARRGSSTKKISKDSLQKVRKEEKKGFQSHCNEEMPNYCIENSRFVKQQNSGGSTHDFFAISGEPHPIYSTLIDNIICQLNGLNLNEGNTSEMEGQKALIPYKGDGSIVPYQEFEFAKKHKPRPKVDLDPETERTWKLLMGKEGSEDLEGTDEEKEKWWEKERNVFRGRADSFIARMHLVQGDRRFSKWKGSVVDSVIGVFLTQNVSDHLSSSAFMSLAARFPLKSKSSQRTYDVTDTLVEEPQLCIVNPADTIGSYARGTLNQPTYYIDFEMPHHTGELWRDSETSRINESLIKPNNHISEEEFLSSQDSLDSSVTQDTRIRSSSGSNSESEGRNRGCEPSKAQFFTSTNSLLAGKTTMFQEFYHSVNGVSLFEEKTNGKLQQHVKQSSRVGRNDSHSFHSASGHPCSFDYPQKQHLPVAPSTDYASYYSYIQGLNTFQMNGEDLSWPETVSIHNEYQDKNNRRFGIKGVGDSMDKPTEMQHGNVPLGFPELPTMNLYVPLSKRSVLVGDTSQSRSDTNYNQPSPNHHLVGQKTLRSEGGTYTESSNTSHILGRGKDHAKNDHINILEHAEEVFDSEKIIPTETRQVCSDNGQAEPMAEKQVYSPGQKDKEGKLEVRKARKTKPETKKKHEDDWDKLRKEVHEKGAKIERSTDTMDSLDYEAIRCASVKEISDAIKERGMNNMLAERIKEFLNRLVKEHGSIDLEWLRHVPPDKTKDYLLSMRGLGLKSVECVRLLTLHHLAFPVDTNVGRIAVRLGWVPLQPLPEKLQIHLLELYPVLESIQKYLWPRLCKLDQRTLYELHYQMITFGKVFCTKKKPNCNACPMRAECRHFASAFASARLALPGPEEKRIVSMPVPTSDERNLPNLNPVILPLTGNMSGETGIQSRQCEPIIEEPATPEQSPEALESDIEDFFWEDPDEIPTINVNLEVFAKSLQNHMQEHEGDQSKALVAWNPQSASIPTAKLKNVSRLRTEHQVYELPDSHPLLEKMDKREPDDPSPYLLAIWSPGETANSIEPPQRKCGLQDSTNLCNDKTCFSCNSIREANSQIVRGTLLIPCRTATRGSFPLNGTYFQVNELFADHASSIEPIDIPREWIWNLPRRTVYFGTSVSSIFKGLSTPEIQHCFWRGFVCVRGFDQQKRAPRPLFARLHFTESKLAKTKK</sequence>
<dbReference type="InterPro" id="IPR044811">
    <property type="entry name" value="DME/ROS1"/>
</dbReference>
<dbReference type="InterPro" id="IPR011257">
    <property type="entry name" value="DNA_glycosylase"/>
</dbReference>
<feature type="region of interest" description="Disordered" evidence="10">
    <location>
        <begin position="652"/>
        <end position="692"/>
    </location>
</feature>
<evidence type="ECO:0000256" key="4">
    <source>
        <dbReference type="ARBA" id="ARBA00022485"/>
    </source>
</evidence>
<feature type="compositionally biased region" description="Basic and acidic residues" evidence="10">
    <location>
        <begin position="676"/>
        <end position="691"/>
    </location>
</feature>
<feature type="region of interest" description="Disordered" evidence="10">
    <location>
        <begin position="971"/>
        <end position="1007"/>
    </location>
</feature>
<dbReference type="GO" id="GO:0035514">
    <property type="term" value="F:DNA demethylase activity"/>
    <property type="evidence" value="ECO:0007669"/>
    <property type="project" value="InterPro"/>
</dbReference>
<keyword evidence="4" id="KW-0004">4Fe-4S</keyword>
<evidence type="ECO:0000313" key="13">
    <source>
        <dbReference type="RefSeq" id="XP_004496178.2"/>
    </source>
</evidence>
<gene>
    <name evidence="13" type="primary">LOC101512940</name>
</gene>
<evidence type="ECO:0000256" key="5">
    <source>
        <dbReference type="ARBA" id="ARBA00022723"/>
    </source>
</evidence>
<keyword evidence="8" id="KW-0238">DNA-binding</keyword>
<evidence type="ECO:0000256" key="7">
    <source>
        <dbReference type="ARBA" id="ARBA00023014"/>
    </source>
</evidence>
<evidence type="ECO:0000256" key="10">
    <source>
        <dbReference type="SAM" id="MobiDB-lite"/>
    </source>
</evidence>
<evidence type="ECO:0000256" key="9">
    <source>
        <dbReference type="ARBA" id="ARBA00023242"/>
    </source>
</evidence>
<evidence type="ECO:0000256" key="6">
    <source>
        <dbReference type="ARBA" id="ARBA00023004"/>
    </source>
</evidence>
<dbReference type="GO" id="GO:0051539">
    <property type="term" value="F:4 iron, 4 sulfur cluster binding"/>
    <property type="evidence" value="ECO:0007669"/>
    <property type="project" value="UniProtKB-KW"/>
</dbReference>
<dbReference type="RefSeq" id="XP_073224165.1">
    <property type="nucleotide sequence ID" value="XM_073368064.1"/>
</dbReference>